<dbReference type="CDD" id="cd05014">
    <property type="entry name" value="SIS_Kpsf"/>
    <property type="match status" value="1"/>
</dbReference>
<dbReference type="Pfam" id="PF01380">
    <property type="entry name" value="SIS"/>
    <property type="match status" value="1"/>
</dbReference>
<dbReference type="InterPro" id="IPR046342">
    <property type="entry name" value="CBS_dom_sf"/>
</dbReference>
<dbReference type="AlphaFoldDB" id="A0A1G7TCF2"/>
<dbReference type="InterPro" id="IPR004800">
    <property type="entry name" value="KdsD/KpsF-type"/>
</dbReference>
<feature type="site" description="Catalytically relevant" evidence="6">
    <location>
        <position position="114"/>
    </location>
</feature>
<feature type="domain" description="CBS" evidence="8">
    <location>
        <begin position="277"/>
        <end position="349"/>
    </location>
</feature>
<feature type="site" description="Catalytically relevant" evidence="6">
    <location>
        <position position="62"/>
    </location>
</feature>
<dbReference type="EMBL" id="FNCE01000009">
    <property type="protein sequence ID" value="SDG33057.1"/>
    <property type="molecule type" value="Genomic_DNA"/>
</dbReference>
<dbReference type="SUPFAM" id="SSF54631">
    <property type="entry name" value="CBS-domain pair"/>
    <property type="match status" value="1"/>
</dbReference>
<dbReference type="PROSITE" id="PS51371">
    <property type="entry name" value="CBS"/>
    <property type="match status" value="2"/>
</dbReference>
<evidence type="ECO:0000313" key="10">
    <source>
        <dbReference type="EMBL" id="SDG33057.1"/>
    </source>
</evidence>
<dbReference type="PIRSF" id="PIRSF004692">
    <property type="entry name" value="KdsD_KpsF"/>
    <property type="match status" value="1"/>
</dbReference>
<feature type="domain" description="CBS" evidence="8">
    <location>
        <begin position="212"/>
        <end position="270"/>
    </location>
</feature>
<protein>
    <submittedName>
        <fullName evidence="10">Arabinose-5-phosphate isomerase</fullName>
    </submittedName>
</protein>
<dbReference type="RefSeq" id="WP_090020889.1">
    <property type="nucleotide sequence ID" value="NZ_FNCE01000009.1"/>
</dbReference>
<organism evidence="10 11">
    <name type="scientific">Limimonas halophila</name>
    <dbReference type="NCBI Taxonomy" id="1082479"/>
    <lineage>
        <taxon>Bacteria</taxon>
        <taxon>Pseudomonadati</taxon>
        <taxon>Pseudomonadota</taxon>
        <taxon>Alphaproteobacteria</taxon>
        <taxon>Rhodospirillales</taxon>
        <taxon>Rhodovibrionaceae</taxon>
        <taxon>Limimonas</taxon>
    </lineage>
</organism>
<dbReference type="STRING" id="1082479.SAMN05216241_10921"/>
<evidence type="ECO:0000256" key="2">
    <source>
        <dbReference type="ARBA" id="ARBA00022737"/>
    </source>
</evidence>
<feature type="site" description="Catalytically relevant" evidence="6">
    <location>
        <position position="155"/>
    </location>
</feature>
<feature type="binding site" evidence="5">
    <location>
        <position position="85"/>
    </location>
    <ligand>
        <name>Zn(2+)</name>
        <dbReference type="ChEBI" id="CHEBI:29105"/>
    </ligand>
</feature>
<dbReference type="SUPFAM" id="SSF53697">
    <property type="entry name" value="SIS domain"/>
    <property type="match status" value="1"/>
</dbReference>
<evidence type="ECO:0000256" key="4">
    <source>
        <dbReference type="PIRNR" id="PIRNR004692"/>
    </source>
</evidence>
<dbReference type="InterPro" id="IPR035474">
    <property type="entry name" value="SIS_Kpsf"/>
</dbReference>
<evidence type="ECO:0000259" key="8">
    <source>
        <dbReference type="PROSITE" id="PS51371"/>
    </source>
</evidence>
<keyword evidence="10" id="KW-0413">Isomerase</keyword>
<feature type="site" description="Catalytically relevant" evidence="6">
    <location>
        <position position="196"/>
    </location>
</feature>
<keyword evidence="2" id="KW-0677">Repeat</keyword>
<dbReference type="Gene3D" id="3.40.50.10490">
    <property type="entry name" value="Glucose-6-phosphate isomerase like protein, domain 1"/>
    <property type="match status" value="1"/>
</dbReference>
<dbReference type="GO" id="GO:1901135">
    <property type="term" value="P:carbohydrate derivative metabolic process"/>
    <property type="evidence" value="ECO:0007669"/>
    <property type="project" value="InterPro"/>
</dbReference>
<dbReference type="GO" id="GO:0097367">
    <property type="term" value="F:carbohydrate derivative binding"/>
    <property type="evidence" value="ECO:0007669"/>
    <property type="project" value="InterPro"/>
</dbReference>
<keyword evidence="3 7" id="KW-0129">CBS domain</keyword>
<evidence type="ECO:0000313" key="11">
    <source>
        <dbReference type="Proteomes" id="UP000199415"/>
    </source>
</evidence>
<proteinExistence type="inferred from homology"/>
<dbReference type="InterPro" id="IPR000644">
    <property type="entry name" value="CBS_dom"/>
</dbReference>
<dbReference type="GO" id="GO:0019146">
    <property type="term" value="F:arabinose-5-phosphate isomerase activity"/>
    <property type="evidence" value="ECO:0007669"/>
    <property type="project" value="UniProtKB-ARBA"/>
</dbReference>
<gene>
    <name evidence="10" type="ORF">SAMN05216241_10921</name>
</gene>
<sequence length="349" mass="36051">MAPNAHPDSPETRSDIAAAGRVLALERQGLEALAASLDASFAHAVDIIRAASGRVVVTGMGKSGHIARKMAATFASTGTPALYVHPGEASHGDLGMIAATDAVIALSHSGNTAELSDLIAYARRFSIPLIAVTAKTESTLATHADCVLQLPDAEEACTMGLAPTTSTTMMLALGDCLAITLLERAGFSSRDFQLLHPGGTLGSRLVQVRDIMHGPEAMPLVGPDAPMSDAILEMTARKFGCVGIVGGDRALAGIITDGDLRRHMADDLLSRRAGDVMTSAPKTVRPETLAAEALGLMNRDAITSLFVVRDDGSRPDADGGRAVEGAGGTAVDRPVGILHIHDCLRAGVA</sequence>
<dbReference type="PANTHER" id="PTHR42745:SF1">
    <property type="entry name" value="ARABINOSE 5-PHOSPHATE ISOMERASE KDSD"/>
    <property type="match status" value="1"/>
</dbReference>
<dbReference type="CDD" id="cd04604">
    <property type="entry name" value="CBS_pair_SIS_assoc"/>
    <property type="match status" value="1"/>
</dbReference>
<dbReference type="OrthoDB" id="9762536at2"/>
<dbReference type="Pfam" id="PF00571">
    <property type="entry name" value="CBS"/>
    <property type="match status" value="2"/>
</dbReference>
<dbReference type="GO" id="GO:0046872">
    <property type="term" value="F:metal ion binding"/>
    <property type="evidence" value="ECO:0007669"/>
    <property type="project" value="UniProtKB-KW"/>
</dbReference>
<dbReference type="Gene3D" id="3.10.580.10">
    <property type="entry name" value="CBS-domain"/>
    <property type="match status" value="1"/>
</dbReference>
<keyword evidence="11" id="KW-1185">Reference proteome</keyword>
<dbReference type="PANTHER" id="PTHR42745">
    <property type="match status" value="1"/>
</dbReference>
<evidence type="ECO:0000256" key="5">
    <source>
        <dbReference type="PIRSR" id="PIRSR004692-2"/>
    </source>
</evidence>
<evidence type="ECO:0000256" key="6">
    <source>
        <dbReference type="PIRSR" id="PIRSR004692-3"/>
    </source>
</evidence>
<reference evidence="10 11" key="1">
    <citation type="submission" date="2016-10" db="EMBL/GenBank/DDBJ databases">
        <authorList>
            <person name="de Groot N.N."/>
        </authorList>
    </citation>
    <scope>NUCLEOTIDE SEQUENCE [LARGE SCALE GENOMIC DNA]</scope>
    <source>
        <strain evidence="10 11">DSM 25584</strain>
    </source>
</reference>
<dbReference type="Proteomes" id="UP000199415">
    <property type="component" value="Unassembled WGS sequence"/>
</dbReference>
<comment type="similarity">
    <text evidence="1 4">Belongs to the SIS family. GutQ/KpsF subfamily.</text>
</comment>
<keyword evidence="5" id="KW-0479">Metal-binding</keyword>
<dbReference type="NCBIfam" id="TIGR00393">
    <property type="entry name" value="kpsF"/>
    <property type="match status" value="1"/>
</dbReference>
<evidence type="ECO:0000256" key="3">
    <source>
        <dbReference type="ARBA" id="ARBA00023122"/>
    </source>
</evidence>
<dbReference type="InterPro" id="IPR001347">
    <property type="entry name" value="SIS_dom"/>
</dbReference>
<dbReference type="InterPro" id="IPR050986">
    <property type="entry name" value="GutQ/KpsF_isomerases"/>
</dbReference>
<evidence type="ECO:0000259" key="9">
    <source>
        <dbReference type="PROSITE" id="PS51464"/>
    </source>
</evidence>
<dbReference type="InterPro" id="IPR046348">
    <property type="entry name" value="SIS_dom_sf"/>
</dbReference>
<dbReference type="FunFam" id="3.40.50.10490:FF:000011">
    <property type="entry name" value="Arabinose 5-phosphate isomerase"/>
    <property type="match status" value="1"/>
</dbReference>
<accession>A0A1G7TCF2</accession>
<dbReference type="PROSITE" id="PS51464">
    <property type="entry name" value="SIS"/>
    <property type="match status" value="1"/>
</dbReference>
<dbReference type="GO" id="GO:0005975">
    <property type="term" value="P:carbohydrate metabolic process"/>
    <property type="evidence" value="ECO:0007669"/>
    <property type="project" value="InterPro"/>
</dbReference>
<keyword evidence="5" id="KW-0862">Zinc</keyword>
<evidence type="ECO:0000256" key="7">
    <source>
        <dbReference type="PROSITE-ProRule" id="PRU00703"/>
    </source>
</evidence>
<name>A0A1G7TCF2_9PROT</name>
<feature type="domain" description="SIS" evidence="9">
    <location>
        <begin position="44"/>
        <end position="187"/>
    </location>
</feature>
<evidence type="ECO:0000256" key="1">
    <source>
        <dbReference type="ARBA" id="ARBA00008165"/>
    </source>
</evidence>